<keyword evidence="2" id="KW-1185">Reference proteome</keyword>
<dbReference type="Proteomes" id="UP001642487">
    <property type="component" value="Chromosome 4"/>
</dbReference>
<evidence type="ECO:0000313" key="2">
    <source>
        <dbReference type="Proteomes" id="UP001642487"/>
    </source>
</evidence>
<name>A0ABP0YMZ3_9ROSI</name>
<proteinExistence type="predicted"/>
<organism evidence="1 2">
    <name type="scientific">Citrullus colocynthis</name>
    <name type="common">colocynth</name>
    <dbReference type="NCBI Taxonomy" id="252529"/>
    <lineage>
        <taxon>Eukaryota</taxon>
        <taxon>Viridiplantae</taxon>
        <taxon>Streptophyta</taxon>
        <taxon>Embryophyta</taxon>
        <taxon>Tracheophyta</taxon>
        <taxon>Spermatophyta</taxon>
        <taxon>Magnoliopsida</taxon>
        <taxon>eudicotyledons</taxon>
        <taxon>Gunneridae</taxon>
        <taxon>Pentapetalae</taxon>
        <taxon>rosids</taxon>
        <taxon>fabids</taxon>
        <taxon>Cucurbitales</taxon>
        <taxon>Cucurbitaceae</taxon>
        <taxon>Benincaseae</taxon>
        <taxon>Citrullus</taxon>
    </lineage>
</organism>
<gene>
    <name evidence="1" type="ORF">CITCOLO1_LOCUS13367</name>
</gene>
<protein>
    <submittedName>
        <fullName evidence="1">Uncharacterized protein</fullName>
    </submittedName>
</protein>
<accession>A0ABP0YMZ3</accession>
<reference evidence="1 2" key="1">
    <citation type="submission" date="2024-03" db="EMBL/GenBank/DDBJ databases">
        <authorList>
            <person name="Gkanogiannis A."/>
            <person name="Becerra Lopez-Lavalle L."/>
        </authorList>
    </citation>
    <scope>NUCLEOTIDE SEQUENCE [LARGE SCALE GENOMIC DNA]</scope>
</reference>
<sequence length="161" mass="18146">MKPLYCYTTIFTIPISKFAQTCMAMALTLSRGTQRIGKLLSAPSLPSLPRPPPCHLRLLLHAETNPTATPYLISLLPLCCCHRRWWVRPHCQILSLYAALPQPLHLASSSKNAQNQKKKLQRRKRELKAFDLSALSESIPRLEASEQKSFAAKVVESKLQV</sequence>
<dbReference type="EMBL" id="OZ021738">
    <property type="protein sequence ID" value="CAK9321297.1"/>
    <property type="molecule type" value="Genomic_DNA"/>
</dbReference>
<evidence type="ECO:0000313" key="1">
    <source>
        <dbReference type="EMBL" id="CAK9321297.1"/>
    </source>
</evidence>